<proteinExistence type="predicted"/>
<keyword evidence="1" id="KW-0472">Membrane</keyword>
<feature type="transmembrane region" description="Helical" evidence="1">
    <location>
        <begin position="15"/>
        <end position="37"/>
    </location>
</feature>
<keyword evidence="1" id="KW-0812">Transmembrane</keyword>
<evidence type="ECO:0000256" key="1">
    <source>
        <dbReference type="SAM" id="Phobius"/>
    </source>
</evidence>
<accession>A0A4U6TBW6</accession>
<evidence type="ECO:0000313" key="2">
    <source>
        <dbReference type="EMBL" id="TKV94596.1"/>
    </source>
</evidence>
<reference evidence="2" key="1">
    <citation type="submission" date="2019-03" db="EMBL/GenBank/DDBJ databases">
        <title>WGS assembly of Setaria viridis.</title>
        <authorList>
            <person name="Huang P."/>
            <person name="Jenkins J."/>
            <person name="Grimwood J."/>
            <person name="Barry K."/>
            <person name="Healey A."/>
            <person name="Mamidi S."/>
            <person name="Sreedasyam A."/>
            <person name="Shu S."/>
            <person name="Feldman M."/>
            <person name="Wu J."/>
            <person name="Yu Y."/>
            <person name="Chen C."/>
            <person name="Johnson J."/>
            <person name="Rokhsar D."/>
            <person name="Baxter I."/>
            <person name="Schmutz J."/>
            <person name="Brutnell T."/>
            <person name="Kellogg E."/>
        </authorList>
    </citation>
    <scope>NUCLEOTIDE SEQUENCE [LARGE SCALE GENOMIC DNA]</scope>
</reference>
<evidence type="ECO:0000313" key="3">
    <source>
        <dbReference type="Proteomes" id="UP000298652"/>
    </source>
</evidence>
<dbReference type="AlphaFoldDB" id="A0A4U6TBW6"/>
<keyword evidence="1" id="KW-1133">Transmembrane helix</keyword>
<organism evidence="2 3">
    <name type="scientific">Setaria viridis</name>
    <name type="common">Green bristlegrass</name>
    <name type="synonym">Setaria italica subsp. viridis</name>
    <dbReference type="NCBI Taxonomy" id="4556"/>
    <lineage>
        <taxon>Eukaryota</taxon>
        <taxon>Viridiplantae</taxon>
        <taxon>Streptophyta</taxon>
        <taxon>Embryophyta</taxon>
        <taxon>Tracheophyta</taxon>
        <taxon>Spermatophyta</taxon>
        <taxon>Magnoliopsida</taxon>
        <taxon>Liliopsida</taxon>
        <taxon>Poales</taxon>
        <taxon>Poaceae</taxon>
        <taxon>PACMAD clade</taxon>
        <taxon>Panicoideae</taxon>
        <taxon>Panicodae</taxon>
        <taxon>Paniceae</taxon>
        <taxon>Cenchrinae</taxon>
        <taxon>Setaria</taxon>
    </lineage>
</organism>
<dbReference type="Gramene" id="TKV94596">
    <property type="protein sequence ID" value="TKV94596"/>
    <property type="gene ID" value="SEVIR_9G305533v2"/>
</dbReference>
<dbReference type="EMBL" id="CM016560">
    <property type="protein sequence ID" value="TKV94596.1"/>
    <property type="molecule type" value="Genomic_DNA"/>
</dbReference>
<dbReference type="Proteomes" id="UP000298652">
    <property type="component" value="Chromosome 9"/>
</dbReference>
<keyword evidence="3" id="KW-1185">Reference proteome</keyword>
<name>A0A4U6TBW6_SETVI</name>
<sequence>MKFVHYKSLFCYSCFYWIGALCFTTVIWHQFCVLFLLNCVQRCRGAF</sequence>
<protein>
    <submittedName>
        <fullName evidence="2">Uncharacterized protein</fullName>
    </submittedName>
</protein>
<gene>
    <name evidence="2" type="ORF">SEVIR_9G305533v2</name>
</gene>